<dbReference type="PANTHER" id="PTHR24422">
    <property type="entry name" value="CHEMOTAXIS PROTEIN METHYLTRANSFERASE"/>
    <property type="match status" value="1"/>
</dbReference>
<dbReference type="EC" id="2.1.1.80" evidence="2"/>
<evidence type="ECO:0000313" key="2">
    <source>
        <dbReference type="EMBL" id="EDX72670.1"/>
    </source>
</evidence>
<dbReference type="GO" id="GO:0008983">
    <property type="term" value="F:protein-glutamate O-methyltransferase activity"/>
    <property type="evidence" value="ECO:0007669"/>
    <property type="project" value="UniProtKB-EC"/>
</dbReference>
<dbReference type="InterPro" id="IPR022641">
    <property type="entry name" value="CheR_N"/>
</dbReference>
<reference evidence="2 3" key="1">
    <citation type="submission" date="2008-07" db="EMBL/GenBank/DDBJ databases">
        <authorList>
            <person name="Tandeau de Marsac N."/>
            <person name="Ferriera S."/>
            <person name="Johnson J."/>
            <person name="Kravitz S."/>
            <person name="Beeson K."/>
            <person name="Sutton G."/>
            <person name="Rogers Y.-H."/>
            <person name="Friedman R."/>
            <person name="Frazier M."/>
            <person name="Venter J.C."/>
        </authorList>
    </citation>
    <scope>NUCLEOTIDE SEQUENCE [LARGE SCALE GENOMIC DNA]</scope>
    <source>
        <strain evidence="2 3">PCC 7420</strain>
    </source>
</reference>
<dbReference type="OrthoDB" id="9799157at2"/>
<evidence type="ECO:0000259" key="1">
    <source>
        <dbReference type="PROSITE" id="PS50123"/>
    </source>
</evidence>
<dbReference type="GO" id="GO:0032259">
    <property type="term" value="P:methylation"/>
    <property type="evidence" value="ECO:0007669"/>
    <property type="project" value="UniProtKB-KW"/>
</dbReference>
<name>B4VZE4_9CYAN</name>
<dbReference type="Pfam" id="PF01739">
    <property type="entry name" value="CheR"/>
    <property type="match status" value="1"/>
</dbReference>
<gene>
    <name evidence="2" type="ORF">MC7420_4943</name>
</gene>
<dbReference type="PANTHER" id="PTHR24422:SF21">
    <property type="entry name" value="CHEMOTAXIS PROTEIN METHYLTRANSFERASE 1"/>
    <property type="match status" value="1"/>
</dbReference>
<protein>
    <submittedName>
        <fullName evidence="2">CheR methyltransferase, SAM binding domain</fullName>
        <ecNumber evidence="2">2.1.1.80</ecNumber>
    </submittedName>
</protein>
<dbReference type="eggNOG" id="COG1352">
    <property type="taxonomic scope" value="Bacteria"/>
</dbReference>
<dbReference type="InterPro" id="IPR050903">
    <property type="entry name" value="Bact_Chemotaxis_MeTrfase"/>
</dbReference>
<organism evidence="2 3">
    <name type="scientific">Coleofasciculus chthonoplastes PCC 7420</name>
    <dbReference type="NCBI Taxonomy" id="118168"/>
    <lineage>
        <taxon>Bacteria</taxon>
        <taxon>Bacillati</taxon>
        <taxon>Cyanobacteriota</taxon>
        <taxon>Cyanophyceae</taxon>
        <taxon>Coleofasciculales</taxon>
        <taxon>Coleofasciculaceae</taxon>
        <taxon>Coleofasciculus</taxon>
    </lineage>
</organism>
<dbReference type="PROSITE" id="PS50123">
    <property type="entry name" value="CHER"/>
    <property type="match status" value="1"/>
</dbReference>
<dbReference type="Proteomes" id="UP000003835">
    <property type="component" value="Unassembled WGS sequence"/>
</dbReference>
<proteinExistence type="predicted"/>
<sequence>MPIHHQDFNYLRQLVRHHSAMVLDADKAYLAELRLTPLATQMGFSSLGEMIANLQTQPFNQRHVQVVEGMLLTETSFFRDRYPFDALAKVILPELLTKRQTQRTLNIWCAACSSGQEPYSIAMLLHEEFPELMNWKLRLIATDLSNEILNRAKAGLYSQLEVTRGLPLSLLNKYFQHKGNQWQICDKIRHRIEFQQLNLVTHSFTQFHKLDIIFLRNVLIYFDLATKKAVLEKIRTILAPDGYLFLGGGETTLNLDDSFERVQVDKAVCYRQRL</sequence>
<dbReference type="SUPFAM" id="SSF53335">
    <property type="entry name" value="S-adenosyl-L-methionine-dependent methyltransferases"/>
    <property type="match status" value="1"/>
</dbReference>
<dbReference type="SMART" id="SM00138">
    <property type="entry name" value="MeTrc"/>
    <property type="match status" value="1"/>
</dbReference>
<dbReference type="AlphaFoldDB" id="B4VZE4"/>
<dbReference type="Gene3D" id="3.40.50.150">
    <property type="entry name" value="Vaccinia Virus protein VP39"/>
    <property type="match status" value="1"/>
</dbReference>
<dbReference type="HOGENOM" id="CLU_025854_0_2_3"/>
<dbReference type="Pfam" id="PF03705">
    <property type="entry name" value="CheR_N"/>
    <property type="match status" value="1"/>
</dbReference>
<dbReference type="STRING" id="118168.MC7420_4943"/>
<dbReference type="SUPFAM" id="SSF47757">
    <property type="entry name" value="Chemotaxis receptor methyltransferase CheR, N-terminal domain"/>
    <property type="match status" value="1"/>
</dbReference>
<keyword evidence="3" id="KW-1185">Reference proteome</keyword>
<evidence type="ECO:0000313" key="3">
    <source>
        <dbReference type="Proteomes" id="UP000003835"/>
    </source>
</evidence>
<dbReference type="InterPro" id="IPR000780">
    <property type="entry name" value="CheR_MeTrfase"/>
</dbReference>
<dbReference type="InterPro" id="IPR029063">
    <property type="entry name" value="SAM-dependent_MTases_sf"/>
</dbReference>
<keyword evidence="2" id="KW-0489">Methyltransferase</keyword>
<dbReference type="PRINTS" id="PR00996">
    <property type="entry name" value="CHERMTFRASE"/>
</dbReference>
<accession>B4VZE4</accession>
<dbReference type="RefSeq" id="WP_006104125.1">
    <property type="nucleotide sequence ID" value="NZ_DS989862.1"/>
</dbReference>
<keyword evidence="2" id="KW-0808">Transferase</keyword>
<dbReference type="InterPro" id="IPR022642">
    <property type="entry name" value="CheR_C"/>
</dbReference>
<dbReference type="EMBL" id="DS989862">
    <property type="protein sequence ID" value="EDX72670.1"/>
    <property type="molecule type" value="Genomic_DNA"/>
</dbReference>
<feature type="domain" description="CheR-type methyltransferase" evidence="1">
    <location>
        <begin position="1"/>
        <end position="274"/>
    </location>
</feature>